<accession>A0A1E3JMI1</accession>
<organism evidence="1 2">
    <name type="scientific">Cryptococcus wingfieldii CBS 7118</name>
    <dbReference type="NCBI Taxonomy" id="1295528"/>
    <lineage>
        <taxon>Eukaryota</taxon>
        <taxon>Fungi</taxon>
        <taxon>Dikarya</taxon>
        <taxon>Basidiomycota</taxon>
        <taxon>Agaricomycotina</taxon>
        <taxon>Tremellomycetes</taxon>
        <taxon>Tremellales</taxon>
        <taxon>Cryptococcaceae</taxon>
        <taxon>Cryptococcus</taxon>
    </lineage>
</organism>
<dbReference type="RefSeq" id="XP_019033322.1">
    <property type="nucleotide sequence ID" value="XM_019174943.1"/>
</dbReference>
<comment type="caution">
    <text evidence="1">The sequence shown here is derived from an EMBL/GenBank/DDBJ whole genome shotgun (WGS) entry which is preliminary data.</text>
</comment>
<dbReference type="GeneID" id="30192014"/>
<dbReference type="Proteomes" id="UP000094819">
    <property type="component" value="Unassembled WGS sequence"/>
</dbReference>
<reference evidence="1 2" key="1">
    <citation type="submission" date="2016-06" db="EMBL/GenBank/DDBJ databases">
        <title>Evolution of pathogenesis and genome organization in the Tremellales.</title>
        <authorList>
            <person name="Cuomo C."/>
            <person name="Litvintseva A."/>
            <person name="Heitman J."/>
            <person name="Chen Y."/>
            <person name="Sun S."/>
            <person name="Springer D."/>
            <person name="Dromer F."/>
            <person name="Young S."/>
            <person name="Zeng Q."/>
            <person name="Chapman S."/>
            <person name="Gujja S."/>
            <person name="Saif S."/>
            <person name="Birren B."/>
        </authorList>
    </citation>
    <scope>NUCLEOTIDE SEQUENCE [LARGE SCALE GENOMIC DNA]</scope>
    <source>
        <strain evidence="1 2">CBS 7118</strain>
    </source>
</reference>
<evidence type="ECO:0000313" key="2">
    <source>
        <dbReference type="Proteomes" id="UP000094819"/>
    </source>
</evidence>
<protein>
    <submittedName>
        <fullName evidence="1">Uncharacterized protein</fullName>
    </submittedName>
</protein>
<keyword evidence="2" id="KW-1185">Reference proteome</keyword>
<name>A0A1E3JMI1_9TREE</name>
<gene>
    <name evidence="1" type="ORF">L198_02801</name>
</gene>
<proteinExistence type="predicted"/>
<dbReference type="EMBL" id="AWGH01000006">
    <property type="protein sequence ID" value="ODO02070.1"/>
    <property type="molecule type" value="Genomic_DNA"/>
</dbReference>
<evidence type="ECO:0000313" key="1">
    <source>
        <dbReference type="EMBL" id="ODO02070.1"/>
    </source>
</evidence>
<sequence length="191" mass="20090">MSGFVLGTGSGVLAAAAVYYTLSTHLTATTASLRSDLHNSSALLNHSFDPVTPPAQAALIGPSSSSPAPPPFSQVLRQRWNDTLTSFVGSARQTDWQVIGQEVVEAGRGVVEKFSESGTAEKAEKKVDSIVDAVREKVGDALSPAPNVQEKALALEKPLEGIDLHKDKVGTVGGVQEELKKKVAEAKGRMV</sequence>
<dbReference type="AlphaFoldDB" id="A0A1E3JMI1"/>
<dbReference type="OrthoDB" id="2580820at2759"/>